<dbReference type="Gene3D" id="2.40.170.20">
    <property type="entry name" value="TonB-dependent receptor, beta-barrel domain"/>
    <property type="match status" value="1"/>
</dbReference>
<evidence type="ECO:0000256" key="11">
    <source>
        <dbReference type="RuleBase" id="RU003357"/>
    </source>
</evidence>
<evidence type="ECO:0000313" key="15">
    <source>
        <dbReference type="EMBL" id="ACF14569.1"/>
    </source>
</evidence>
<keyword evidence="2 10" id="KW-0813">Transport</keyword>
<dbReference type="PROSITE" id="PS52016">
    <property type="entry name" value="TONB_DEPENDENT_REC_3"/>
    <property type="match status" value="1"/>
</dbReference>
<protein>
    <submittedName>
        <fullName evidence="15">TonB-dependent receptor</fullName>
    </submittedName>
</protein>
<dbReference type="InterPro" id="IPR036942">
    <property type="entry name" value="Beta-barrel_TonB_sf"/>
</dbReference>
<dbReference type="SUPFAM" id="SSF56935">
    <property type="entry name" value="Porins"/>
    <property type="match status" value="1"/>
</dbReference>
<dbReference type="GO" id="GO:0015344">
    <property type="term" value="F:siderophore uptake transmembrane transporter activity"/>
    <property type="evidence" value="ECO:0007669"/>
    <property type="project" value="TreeGrafter"/>
</dbReference>
<evidence type="ECO:0000256" key="6">
    <source>
        <dbReference type="ARBA" id="ARBA00023077"/>
    </source>
</evidence>
<proteinExistence type="inferred from homology"/>
<evidence type="ECO:0000256" key="12">
    <source>
        <dbReference type="SAM" id="SignalP"/>
    </source>
</evidence>
<dbReference type="HOGENOM" id="CLU_026226_0_0_10"/>
<evidence type="ECO:0000256" key="2">
    <source>
        <dbReference type="ARBA" id="ARBA00022448"/>
    </source>
</evidence>
<keyword evidence="7 10" id="KW-0472">Membrane</keyword>
<evidence type="ECO:0000259" key="13">
    <source>
        <dbReference type="Pfam" id="PF00593"/>
    </source>
</evidence>
<keyword evidence="8 15" id="KW-0675">Receptor</keyword>
<reference evidence="15 16" key="1">
    <citation type="submission" date="2008-06" db="EMBL/GenBank/DDBJ databases">
        <title>Complete sequence of Chloroherpeton thalassium ATCC 35110.</title>
        <authorList>
            <consortium name="US DOE Joint Genome Institute"/>
            <person name="Lucas S."/>
            <person name="Copeland A."/>
            <person name="Lapidus A."/>
            <person name="Glavina del Rio T."/>
            <person name="Dalin E."/>
            <person name="Tice H."/>
            <person name="Bruce D."/>
            <person name="Goodwin L."/>
            <person name="Pitluck S."/>
            <person name="Schmutz J."/>
            <person name="Larimer F."/>
            <person name="Land M."/>
            <person name="Hauser L."/>
            <person name="Kyrpides N."/>
            <person name="Mikhailova N."/>
            <person name="Liu Z."/>
            <person name="Li T."/>
            <person name="Zhao F."/>
            <person name="Overmann J."/>
            <person name="Bryant D.A."/>
            <person name="Richardson P."/>
        </authorList>
    </citation>
    <scope>NUCLEOTIDE SEQUENCE [LARGE SCALE GENOMIC DNA]</scope>
    <source>
        <strain evidence="16">ATCC 35110 / GB-78</strain>
    </source>
</reference>
<dbReference type="GO" id="GO:0009279">
    <property type="term" value="C:cell outer membrane"/>
    <property type="evidence" value="ECO:0007669"/>
    <property type="project" value="UniProtKB-SubCell"/>
</dbReference>
<keyword evidence="5 12" id="KW-0732">Signal</keyword>
<dbReference type="InterPro" id="IPR012910">
    <property type="entry name" value="Plug_dom"/>
</dbReference>
<dbReference type="InterPro" id="IPR039426">
    <property type="entry name" value="TonB-dep_rcpt-like"/>
</dbReference>
<evidence type="ECO:0000256" key="7">
    <source>
        <dbReference type="ARBA" id="ARBA00023136"/>
    </source>
</evidence>
<keyword evidence="4 10" id="KW-0812">Transmembrane</keyword>
<keyword evidence="3 10" id="KW-1134">Transmembrane beta strand</keyword>
<feature type="chain" id="PRO_5002797690" evidence="12">
    <location>
        <begin position="24"/>
        <end position="677"/>
    </location>
</feature>
<feature type="domain" description="TonB-dependent receptor plug" evidence="14">
    <location>
        <begin position="55"/>
        <end position="143"/>
    </location>
</feature>
<dbReference type="eggNOG" id="COG4206">
    <property type="taxonomic scope" value="Bacteria"/>
</dbReference>
<evidence type="ECO:0000313" key="16">
    <source>
        <dbReference type="Proteomes" id="UP000001208"/>
    </source>
</evidence>
<evidence type="ECO:0000256" key="4">
    <source>
        <dbReference type="ARBA" id="ARBA00022692"/>
    </source>
</evidence>
<dbReference type="PANTHER" id="PTHR30069:SF29">
    <property type="entry name" value="HEMOGLOBIN AND HEMOGLOBIN-HAPTOGLOBIN-BINDING PROTEIN 1-RELATED"/>
    <property type="match status" value="1"/>
</dbReference>
<dbReference type="InterPro" id="IPR037066">
    <property type="entry name" value="Plug_dom_sf"/>
</dbReference>
<name>B3QVG9_CHLT3</name>
<comment type="similarity">
    <text evidence="10 11">Belongs to the TonB-dependent receptor family.</text>
</comment>
<feature type="domain" description="TonB-dependent receptor-like beta-barrel" evidence="13">
    <location>
        <begin position="231"/>
        <end position="651"/>
    </location>
</feature>
<feature type="signal peptide" evidence="12">
    <location>
        <begin position="1"/>
        <end position="23"/>
    </location>
</feature>
<evidence type="ECO:0000256" key="9">
    <source>
        <dbReference type="ARBA" id="ARBA00023237"/>
    </source>
</evidence>
<dbReference type="PANTHER" id="PTHR30069">
    <property type="entry name" value="TONB-DEPENDENT OUTER MEMBRANE RECEPTOR"/>
    <property type="match status" value="1"/>
</dbReference>
<evidence type="ECO:0000256" key="10">
    <source>
        <dbReference type="PROSITE-ProRule" id="PRU01360"/>
    </source>
</evidence>
<gene>
    <name evidence="15" type="ordered locus">Ctha_2117</name>
</gene>
<dbReference type="Pfam" id="PF00593">
    <property type="entry name" value="TonB_dep_Rec_b-barrel"/>
    <property type="match status" value="1"/>
</dbReference>
<dbReference type="Gene3D" id="2.170.130.10">
    <property type="entry name" value="TonB-dependent receptor, plug domain"/>
    <property type="match status" value="1"/>
</dbReference>
<evidence type="ECO:0000256" key="3">
    <source>
        <dbReference type="ARBA" id="ARBA00022452"/>
    </source>
</evidence>
<evidence type="ECO:0000256" key="5">
    <source>
        <dbReference type="ARBA" id="ARBA00022729"/>
    </source>
</evidence>
<dbReference type="STRING" id="517418.Ctha_2117"/>
<dbReference type="KEGG" id="cts:Ctha_2117"/>
<organism evidence="15 16">
    <name type="scientific">Chloroherpeton thalassium (strain ATCC 35110 / GB-78)</name>
    <dbReference type="NCBI Taxonomy" id="517418"/>
    <lineage>
        <taxon>Bacteria</taxon>
        <taxon>Pseudomonadati</taxon>
        <taxon>Chlorobiota</taxon>
        <taxon>Chlorobiia</taxon>
        <taxon>Chlorobiales</taxon>
        <taxon>Chloroherpetonaceae</taxon>
        <taxon>Chloroherpeton</taxon>
    </lineage>
</organism>
<evidence type="ECO:0000259" key="14">
    <source>
        <dbReference type="Pfam" id="PF07715"/>
    </source>
</evidence>
<dbReference type="Proteomes" id="UP000001208">
    <property type="component" value="Chromosome"/>
</dbReference>
<keyword evidence="6 11" id="KW-0798">TonB box</keyword>
<dbReference type="EMBL" id="CP001100">
    <property type="protein sequence ID" value="ACF14569.1"/>
    <property type="molecule type" value="Genomic_DNA"/>
</dbReference>
<keyword evidence="9 10" id="KW-0998">Cell outer membrane</keyword>
<dbReference type="GO" id="GO:0044718">
    <property type="term" value="P:siderophore transmembrane transport"/>
    <property type="evidence" value="ECO:0007669"/>
    <property type="project" value="TreeGrafter"/>
</dbReference>
<evidence type="ECO:0000256" key="8">
    <source>
        <dbReference type="ARBA" id="ARBA00023170"/>
    </source>
</evidence>
<evidence type="ECO:0000256" key="1">
    <source>
        <dbReference type="ARBA" id="ARBA00004571"/>
    </source>
</evidence>
<dbReference type="Pfam" id="PF07715">
    <property type="entry name" value="Plug"/>
    <property type="match status" value="1"/>
</dbReference>
<dbReference type="OrthoDB" id="9762903at2"/>
<sequence length="677" mass="75864">MCKRISIFAIVLSLLCFTQVSYAQSELGRGDDSLMIYQMQPIEVEAEKTDVEINASVPIQELAGEQIKKLSVSNVAEAVKFLPGVTLKDYGGIGGLKTISVRSLGAEHTAVFIDGIKYSDSQTGQVDLGRFSTDKLARIELLSSGLSDETCLPAKAYLMTSSLNLQSKISTLSQLTQPVGFDADVSLGSFGYSAFGLASEMKLSSSLFASVSVEKIDATGEYDYTFQNGELTEHLHRQNTDVHSTRIEMDVVAKFAEASTLSVKGYAFFSERGLPGAVTVDYYDKSKERIYNDDSFLQGTYETKLFERISAKFRGKYGYHFLRYVDPDYYTSGGLDNRYTQHESYASASFAYSVASFLSAFASTDFSLNTIESGRFDDSPERFSWLFVFGLKASFYGVDVNTSLLSSLVEEKSYDDAVTPHRHNLLPAISMGYWITNILHLRASYKQSLRLPNFNEMYYPQYGNVDVRPEYTTQYNVGLGIDQPDVLMLERVSLRVDGFRIITTDKIMAVPRGSLFNWSVTNINRVETTGMELYGEVTTRKIGLAKVNLTASYVYQEALEKTPSTSPYWQEVTANKQIAYTPKQTASVTGGLLFEHYQLNWQMSYVGHRYTSGEQIIQNYLPGYTLHDVNAQVFFKIFEYDAKIKLAVTNIFNTEYVVVKSFPMPGRGVRCSFSIHI</sequence>
<accession>B3QVG9</accession>
<dbReference type="InterPro" id="IPR000531">
    <property type="entry name" value="Beta-barrel_TonB"/>
</dbReference>
<keyword evidence="16" id="KW-1185">Reference proteome</keyword>
<comment type="subcellular location">
    <subcellularLocation>
        <location evidence="1 10">Cell outer membrane</location>
        <topology evidence="1 10">Multi-pass membrane protein</topology>
    </subcellularLocation>
</comment>
<dbReference type="AlphaFoldDB" id="B3QVG9"/>